<proteinExistence type="predicted"/>
<sequence>MEKIIGICLIICLLGANLILCLIGANFIIEANKEPISELKNAKFIKNKSTDLNVYEFTHELTHAFVKTNKNSVRIIAPTNEARTLGSELSEKEIYGKGDIKTYRDIGYLIDKIKYGVIDKDILKLHDIIAQKSGDTNCKAKSLNVEVIDKIVKDYRFFDDKERECYNNIQNSQ</sequence>
<dbReference type="RefSeq" id="WP_055341441.1">
    <property type="nucleotide sequence ID" value="NZ_CEKZ01000003.1"/>
</dbReference>
<name>A0A0C7R238_PARSO</name>
<dbReference type="EMBL" id="CEKZ01000003">
    <property type="protein sequence ID" value="CEQ02890.1"/>
    <property type="molecule type" value="Genomic_DNA"/>
</dbReference>
<evidence type="ECO:0000313" key="1">
    <source>
        <dbReference type="EMBL" id="CEQ02890.1"/>
    </source>
</evidence>
<accession>A0A0C7R238</accession>
<organism evidence="1 2">
    <name type="scientific">Paraclostridium sordellii</name>
    <name type="common">Clostridium sordellii</name>
    <dbReference type="NCBI Taxonomy" id="1505"/>
    <lineage>
        <taxon>Bacteria</taxon>
        <taxon>Bacillati</taxon>
        <taxon>Bacillota</taxon>
        <taxon>Clostridia</taxon>
        <taxon>Peptostreptococcales</taxon>
        <taxon>Peptostreptococcaceae</taxon>
        <taxon>Paraclostridium</taxon>
    </lineage>
</organism>
<dbReference type="AlphaFoldDB" id="A0A0C7R238"/>
<evidence type="ECO:0000313" key="2">
    <source>
        <dbReference type="Proteomes" id="UP000049127"/>
    </source>
</evidence>
<reference evidence="1 2" key="1">
    <citation type="submission" date="2015-01" db="EMBL/GenBank/DDBJ databases">
        <authorList>
            <person name="Aslett A.Martin."/>
            <person name="De Silva Nishadi"/>
        </authorList>
    </citation>
    <scope>NUCLEOTIDE SEQUENCE [LARGE SCALE GENOMIC DNA]</scope>
    <source>
        <strain evidence="1 2">R28058</strain>
    </source>
</reference>
<protein>
    <submittedName>
        <fullName evidence="1">Uncharacterized protein</fullName>
    </submittedName>
</protein>
<gene>
    <name evidence="1" type="ORF">R28058_06231</name>
</gene>
<dbReference type="Proteomes" id="UP000049127">
    <property type="component" value="Unassembled WGS sequence"/>
</dbReference>